<dbReference type="InterPro" id="IPR010048">
    <property type="entry name" value="Hydroxylam_reduct"/>
</dbReference>
<feature type="binding site" description="via persulfide group" evidence="7">
    <location>
        <position position="405"/>
    </location>
    <ligand>
        <name>hybrid [4Fe-2O-2S] cluster</name>
        <dbReference type="ChEBI" id="CHEBI:60519"/>
    </ligand>
</feature>
<feature type="modified residue" description="Cysteine persulfide" evidence="7">
    <location>
        <position position="405"/>
    </location>
</feature>
<evidence type="ECO:0000256" key="6">
    <source>
        <dbReference type="ARBA" id="ARBA00023014"/>
    </source>
</evidence>
<feature type="binding site" evidence="7">
    <location>
        <position position="3"/>
    </location>
    <ligand>
        <name>[2Fe-2S] cluster</name>
        <dbReference type="ChEBI" id="CHEBI:190135"/>
    </ligand>
</feature>
<feature type="binding site" evidence="7">
    <location>
        <position position="6"/>
    </location>
    <ligand>
        <name>[2Fe-2S] cluster</name>
        <dbReference type="ChEBI" id="CHEBI:190135"/>
    </ligand>
</feature>
<evidence type="ECO:0000313" key="8">
    <source>
        <dbReference type="EMBL" id="WMT16558.1"/>
    </source>
</evidence>
<evidence type="ECO:0000256" key="7">
    <source>
        <dbReference type="HAMAP-Rule" id="MF_00069"/>
    </source>
</evidence>
<feature type="binding site" evidence="7">
    <location>
        <position position="273"/>
    </location>
    <ligand>
        <name>hybrid [4Fe-2O-2S] cluster</name>
        <dbReference type="ChEBI" id="CHEBI:60519"/>
    </ligand>
</feature>
<dbReference type="PANTHER" id="PTHR30109:SF0">
    <property type="entry name" value="HYDROXYLAMINE REDUCTASE"/>
    <property type="match status" value="1"/>
</dbReference>
<comment type="subcellular location">
    <subcellularLocation>
        <location evidence="7">Cytoplasm</location>
    </subcellularLocation>
</comment>
<dbReference type="RefSeq" id="WP_309206376.1">
    <property type="nucleotide sequence ID" value="NZ_CP133586.1"/>
</dbReference>
<reference evidence="8 9" key="1">
    <citation type="submission" date="2023-08" db="EMBL/GenBank/DDBJ databases">
        <title>Complete Genome and Methylome dissection of Serratia fonticola NEB369.</title>
        <authorList>
            <person name="Fomenkov A."/>
            <person name="Roberts R.D."/>
        </authorList>
    </citation>
    <scope>NUCLEOTIDE SEQUENCE [LARGE SCALE GENOMIC DNA]</scope>
    <source>
        <strain evidence="8 9">NEB369</strain>
    </source>
</reference>
<feature type="binding site" evidence="7">
    <location>
        <position position="25"/>
    </location>
    <ligand>
        <name>[2Fe-2S] cluster</name>
        <dbReference type="ChEBI" id="CHEBI:190135"/>
    </ligand>
</feature>
<sequence length="549" mass="59762">MFCVQCEQTIRTPAGNGCSYAQGMCGKTAETSDLQDLLIAALQGLSAWALQARALGIIDHDVDSFSPRAFFSTLTNVNFDSERIIGYARDTIALRDSLAVRCRLLDASVRVDHPLAQLQLAGNDMPALLQQAAQFALNKDKAEVGDDIHGLRMLCLYGLKGAAAYMEHAHVLGQFDNQIYADYHAFMAWLGTQPSDLDTLLNNSMAIGKMNFSVMAILDRGETSAFGDPQPTTVNVRPVAGKAILISGHDLKDLRLLLEQTAGTGVNVYTHGEMLPAHGYPELKKFPHLVGNYGSGWQNQQTEFAKFPGSIVMTSNCIIDPNVGNYGDRIWTRSIVGWPGVNHMEGDDFSTVIAQAQQLAGFPYSEIEQLITVGFGRQVLLSAADTVVDLVVQKKLRHVFLVGGCDGSRDERSYFTDFARSVPQDCLIMTLGCGKYRFNKLDFGTLEGLPRLLDVGQCNDAYSAVMLAVKLAEKVGGTVNDLPLSLVLSWFEQKAIVILLTLLSLGVKNIVTGPSAPAFLTDNLLAVLNEKFGLRSVTTVEQDMQTLLG</sequence>
<feature type="binding site" evidence="7">
    <location>
        <position position="492"/>
    </location>
    <ligand>
        <name>hybrid [4Fe-2O-2S] cluster</name>
        <dbReference type="ChEBI" id="CHEBI:60519"/>
    </ligand>
</feature>
<keyword evidence="6 7" id="KW-0411">Iron-sulfur</keyword>
<dbReference type="NCBIfam" id="TIGR01703">
    <property type="entry name" value="hybrid_clust"/>
    <property type="match status" value="1"/>
</dbReference>
<evidence type="ECO:0000256" key="3">
    <source>
        <dbReference type="ARBA" id="ARBA00022723"/>
    </source>
</evidence>
<dbReference type="PANTHER" id="PTHR30109">
    <property type="entry name" value="HYDROXYLAMINE REDUCTASE"/>
    <property type="match status" value="1"/>
</dbReference>
<gene>
    <name evidence="7 8" type="primary">hcp</name>
    <name evidence="8" type="synonym">priS</name>
    <name evidence="8" type="ORF">RFB13_09635</name>
</gene>
<feature type="binding site" evidence="7">
    <location>
        <position position="249"/>
    </location>
    <ligand>
        <name>hybrid [4Fe-2O-2S] cluster</name>
        <dbReference type="ChEBI" id="CHEBI:60519"/>
    </ligand>
</feature>
<keyword evidence="2 7" id="KW-0001">2Fe-2S</keyword>
<protein>
    <recommendedName>
        <fullName evidence="7">Hydroxylamine reductase</fullName>
        <ecNumber evidence="7">1.7.99.1</ecNumber>
    </recommendedName>
    <alternativeName>
        <fullName evidence="7">Hybrid-cluster protein</fullName>
        <shortName evidence="7">HCP</shortName>
    </alternativeName>
    <alternativeName>
        <fullName evidence="7">Prismane protein</fullName>
    </alternativeName>
</protein>
<keyword evidence="9" id="KW-1185">Reference proteome</keyword>
<accession>A0ABY9PUY5</accession>
<dbReference type="Pfam" id="PF03063">
    <property type="entry name" value="Prismane"/>
    <property type="match status" value="1"/>
</dbReference>
<dbReference type="SUPFAM" id="SSF56821">
    <property type="entry name" value="Prismane protein-like"/>
    <property type="match status" value="1"/>
</dbReference>
<name>A0ABY9PUY5_SERFO</name>
<dbReference type="InterPro" id="IPR011254">
    <property type="entry name" value="Prismane-like_sf"/>
</dbReference>
<feature type="binding site" evidence="7">
    <location>
        <position position="433"/>
    </location>
    <ligand>
        <name>hybrid [4Fe-2O-2S] cluster</name>
        <dbReference type="ChEBI" id="CHEBI:60519"/>
    </ligand>
</feature>
<evidence type="ECO:0000256" key="1">
    <source>
        <dbReference type="ARBA" id="ARBA00022490"/>
    </source>
</evidence>
<dbReference type="InterPro" id="IPR004137">
    <property type="entry name" value="HCP/CODH"/>
</dbReference>
<comment type="catalytic activity">
    <reaction evidence="7">
        <text>A + NH4(+) + H2O = hydroxylamine + AH2 + H(+)</text>
        <dbReference type="Rhea" id="RHEA:22052"/>
        <dbReference type="ChEBI" id="CHEBI:13193"/>
        <dbReference type="ChEBI" id="CHEBI:15377"/>
        <dbReference type="ChEBI" id="CHEBI:15378"/>
        <dbReference type="ChEBI" id="CHEBI:15429"/>
        <dbReference type="ChEBI" id="CHEBI:17499"/>
        <dbReference type="ChEBI" id="CHEBI:28938"/>
        <dbReference type="EC" id="1.7.99.1"/>
    </reaction>
</comment>
<keyword evidence="1 7" id="KW-0963">Cytoplasm</keyword>
<keyword evidence="4 7" id="KW-0560">Oxidoreductase</keyword>
<organism evidence="8 9">
    <name type="scientific">Serratia fonticola</name>
    <dbReference type="NCBI Taxonomy" id="47917"/>
    <lineage>
        <taxon>Bacteria</taxon>
        <taxon>Pseudomonadati</taxon>
        <taxon>Pseudomonadota</taxon>
        <taxon>Gammaproteobacteria</taxon>
        <taxon>Enterobacterales</taxon>
        <taxon>Yersiniaceae</taxon>
        <taxon>Serratia</taxon>
    </lineage>
</organism>
<dbReference type="NCBIfam" id="NF003658">
    <property type="entry name" value="PRK05290.1"/>
    <property type="match status" value="1"/>
</dbReference>
<comment type="cofactor">
    <cofactor evidence="7">
        <name>hybrid [4Fe-2O-2S] cluster</name>
        <dbReference type="ChEBI" id="CHEBI:60519"/>
    </cofactor>
    <text evidence="7">Binds 1 hybrid [4Fe-2O-2S] cluster.</text>
</comment>
<keyword evidence="5 7" id="KW-0408">Iron</keyword>
<feature type="binding site" evidence="7">
    <location>
        <position position="317"/>
    </location>
    <ligand>
        <name>hybrid [4Fe-2O-2S] cluster</name>
        <dbReference type="ChEBI" id="CHEBI:60519"/>
    </ligand>
</feature>
<dbReference type="PIRSF" id="PIRSF000076">
    <property type="entry name" value="HCP"/>
    <property type="match status" value="1"/>
</dbReference>
<evidence type="ECO:0000256" key="4">
    <source>
        <dbReference type="ARBA" id="ARBA00023002"/>
    </source>
</evidence>
<dbReference type="Proteomes" id="UP001235341">
    <property type="component" value="Chromosome"/>
</dbReference>
<dbReference type="Gene3D" id="1.20.1270.20">
    <property type="match status" value="2"/>
</dbReference>
<evidence type="ECO:0000256" key="5">
    <source>
        <dbReference type="ARBA" id="ARBA00023004"/>
    </source>
</evidence>
<proteinExistence type="inferred from homology"/>
<dbReference type="EMBL" id="CP133586">
    <property type="protein sequence ID" value="WMT16558.1"/>
    <property type="molecule type" value="Genomic_DNA"/>
</dbReference>
<comment type="function">
    <text evidence="7">Catalyzes the reduction of hydroxylamine to form NH(3) and H(2)O.</text>
</comment>
<dbReference type="GO" id="GO:0050418">
    <property type="term" value="F:hydroxylamine reductase activity"/>
    <property type="evidence" value="ECO:0007669"/>
    <property type="project" value="UniProtKB-EC"/>
</dbReference>
<comment type="similarity">
    <text evidence="7">Belongs to the HCP family.</text>
</comment>
<dbReference type="Gene3D" id="3.40.50.2030">
    <property type="match status" value="2"/>
</dbReference>
<feature type="binding site" evidence="7">
    <location>
        <position position="494"/>
    </location>
    <ligand>
        <name>hybrid [4Fe-2O-2S] cluster</name>
        <dbReference type="ChEBI" id="CHEBI:60519"/>
    </ligand>
</feature>
<dbReference type="EC" id="1.7.99.1" evidence="7"/>
<feature type="binding site" evidence="7">
    <location>
        <position position="458"/>
    </location>
    <ligand>
        <name>hybrid [4Fe-2O-2S] cluster</name>
        <dbReference type="ChEBI" id="CHEBI:60519"/>
    </ligand>
</feature>
<dbReference type="HAMAP" id="MF_00069">
    <property type="entry name" value="Hydroxylam_reduct"/>
    <property type="match status" value="1"/>
</dbReference>
<dbReference type="InterPro" id="IPR016100">
    <property type="entry name" value="Prismane_a-bundle"/>
</dbReference>
<dbReference type="CDD" id="cd01914">
    <property type="entry name" value="HCP"/>
    <property type="match status" value="1"/>
</dbReference>
<keyword evidence="3 7" id="KW-0479">Metal-binding</keyword>
<evidence type="ECO:0000313" key="9">
    <source>
        <dbReference type="Proteomes" id="UP001235341"/>
    </source>
</evidence>
<feature type="binding site" evidence="7">
    <location>
        <position position="18"/>
    </location>
    <ligand>
        <name>[2Fe-2S] cluster</name>
        <dbReference type="ChEBI" id="CHEBI:190135"/>
    </ligand>
</feature>
<dbReference type="InterPro" id="IPR016099">
    <property type="entry name" value="Prismane-like_a/b-sand"/>
</dbReference>
<evidence type="ECO:0000256" key="2">
    <source>
        <dbReference type="ARBA" id="ARBA00022714"/>
    </source>
</evidence>
<comment type="cofactor">
    <cofactor evidence="7">
        <name>[2Fe-2S] cluster</name>
        <dbReference type="ChEBI" id="CHEBI:190135"/>
    </cofactor>
    <text evidence="7">Binds 1 [2Fe-2S] cluster.</text>
</comment>